<gene>
    <name evidence="1" type="primary">Wdr65_1</name>
    <name evidence="1" type="ORF">CM83_105088</name>
</gene>
<protein>
    <submittedName>
        <fullName evidence="1">WD repeat-containing protein 65</fullName>
    </submittedName>
</protein>
<evidence type="ECO:0000313" key="1">
    <source>
        <dbReference type="EMBL" id="JAG06897.1"/>
    </source>
</evidence>
<feature type="non-terminal residue" evidence="1">
    <location>
        <position position="1"/>
    </location>
</feature>
<dbReference type="EMBL" id="GBHO01036707">
    <property type="protein sequence ID" value="JAG06897.1"/>
    <property type="molecule type" value="Transcribed_RNA"/>
</dbReference>
<accession>A0A0A9WEL7</accession>
<reference evidence="1" key="2">
    <citation type="submission" date="2014-07" db="EMBL/GenBank/DDBJ databases">
        <authorList>
            <person name="Hull J."/>
        </authorList>
    </citation>
    <scope>NUCLEOTIDE SEQUENCE</scope>
</reference>
<dbReference type="AlphaFoldDB" id="A0A0A9WEL7"/>
<feature type="non-terminal residue" evidence="1">
    <location>
        <position position="147"/>
    </location>
</feature>
<proteinExistence type="predicted"/>
<sequence>KISEGKKKDMLAGFSHLSEVILDIEEWTRRIEEIGQLRTRMAEVEGEHSYIVRQVTAAHEATLKEVHGGYIQSIEDLKGRIKQMEREHLLELHNYSTKIEELMNVHGHELDTKERQYASKFIREYERYDGLVENTEGQISQFKRKFR</sequence>
<organism evidence="1">
    <name type="scientific">Lygus hesperus</name>
    <name type="common">Western plant bug</name>
    <dbReference type="NCBI Taxonomy" id="30085"/>
    <lineage>
        <taxon>Eukaryota</taxon>
        <taxon>Metazoa</taxon>
        <taxon>Ecdysozoa</taxon>
        <taxon>Arthropoda</taxon>
        <taxon>Hexapoda</taxon>
        <taxon>Insecta</taxon>
        <taxon>Pterygota</taxon>
        <taxon>Neoptera</taxon>
        <taxon>Paraneoptera</taxon>
        <taxon>Hemiptera</taxon>
        <taxon>Heteroptera</taxon>
        <taxon>Panheteroptera</taxon>
        <taxon>Cimicomorpha</taxon>
        <taxon>Miridae</taxon>
        <taxon>Mirini</taxon>
        <taxon>Lygus</taxon>
    </lineage>
</organism>
<name>A0A0A9WEL7_LYGHE</name>
<reference evidence="1" key="1">
    <citation type="journal article" date="2014" name="PLoS ONE">
        <title>Transcriptome-Based Identification of ABC Transporters in the Western Tarnished Plant Bug Lygus hesperus.</title>
        <authorList>
            <person name="Hull J.J."/>
            <person name="Chaney K."/>
            <person name="Geib S.M."/>
            <person name="Fabrick J.A."/>
            <person name="Brent C.S."/>
            <person name="Walsh D."/>
            <person name="Lavine L.C."/>
        </authorList>
    </citation>
    <scope>NUCLEOTIDE SEQUENCE</scope>
</reference>